<keyword evidence="3" id="KW-0114">cAMP</keyword>
<dbReference type="InterPro" id="IPR018488">
    <property type="entry name" value="cNMP-bd_CS"/>
</dbReference>
<dbReference type="Proteomes" id="UP001634394">
    <property type="component" value="Unassembled WGS sequence"/>
</dbReference>
<gene>
    <name evidence="5" type="ORF">ACJMK2_017547</name>
</gene>
<dbReference type="PROSITE" id="PS00889">
    <property type="entry name" value="CNMP_BINDING_2"/>
    <property type="match status" value="1"/>
</dbReference>
<dbReference type="AlphaFoldDB" id="A0ABD3UAP1"/>
<keyword evidence="2" id="KW-0116">cAMP-binding</keyword>
<accession>A0ABD3UAP1</accession>
<sequence length="468" mass="54719">MPSVYERVLSVIRKPSELRAEFECQELVSWFRNKSVLFRSLKTGNQHDCFSVLFCFHFTCLLYIILKGSLSVYVQQDKENNHEILQQIERACAKSPLDRGMLGHEVWTCGEGHTVGEIALIKEECLRTASVVADTETDLVVIDRMLYNRSVQDVLEREYDLKTKFVEENPLFQNWPPKQKKQLIISLKFETLKYGVPLTRQGFPVNSLYFLLSGEMEVTLDQRAHKTQYPGLWSEMETLLPDLLPKDYWLTRSPHEMLRQRRQYIKPYQMCLLGTNECIGILEVALGLSTYLETARISTESYVLVLSNENYTRLFQRRFANYTLQKMKETLTCRLYLYIHRSSLVFDDAPFLKFLTFMLQDENSLKSLQKQKNRSTEVTTQNQHSLEPELYEKKKNDLDTVKLENMMKILNLKGISKTRLPEVETSQRIMNEINTGLNAWITRSRKLPAENMNDGKKARKAFLAEVKK</sequence>
<feature type="domain" description="Cyclic nucleotide-binding" evidence="4">
    <location>
        <begin position="62"/>
        <end position="168"/>
    </location>
</feature>
<protein>
    <recommendedName>
        <fullName evidence="4">Cyclic nucleotide-binding domain-containing protein</fullName>
    </recommendedName>
</protein>
<evidence type="ECO:0000313" key="6">
    <source>
        <dbReference type="Proteomes" id="UP001634394"/>
    </source>
</evidence>
<evidence type="ECO:0000256" key="2">
    <source>
        <dbReference type="ARBA" id="ARBA00022566"/>
    </source>
</evidence>
<dbReference type="InterPro" id="IPR000595">
    <property type="entry name" value="cNMP-bd_dom"/>
</dbReference>
<dbReference type="InterPro" id="IPR050503">
    <property type="entry name" value="cAMP-dep_PK_reg_su-like"/>
</dbReference>
<evidence type="ECO:0000256" key="3">
    <source>
        <dbReference type="ARBA" id="ARBA00023149"/>
    </source>
</evidence>
<dbReference type="PROSITE" id="PS50042">
    <property type="entry name" value="CNMP_BINDING_3"/>
    <property type="match status" value="2"/>
</dbReference>
<dbReference type="GO" id="GO:0030552">
    <property type="term" value="F:cAMP binding"/>
    <property type="evidence" value="ECO:0007669"/>
    <property type="project" value="UniProtKB-KW"/>
</dbReference>
<keyword evidence="6" id="KW-1185">Reference proteome</keyword>
<evidence type="ECO:0000313" key="5">
    <source>
        <dbReference type="EMBL" id="KAL3846569.1"/>
    </source>
</evidence>
<keyword evidence="2" id="KW-0547">Nucleotide-binding</keyword>
<comment type="similarity">
    <text evidence="1">Belongs to the cAMP-dependent kinase regulatory chain family.</text>
</comment>
<name>A0ABD3UAP1_SINWO</name>
<dbReference type="PANTHER" id="PTHR11635">
    <property type="entry name" value="CAMP-DEPENDENT PROTEIN KINASE REGULATORY CHAIN"/>
    <property type="match status" value="1"/>
</dbReference>
<reference evidence="5 6" key="1">
    <citation type="submission" date="2024-11" db="EMBL/GenBank/DDBJ databases">
        <title>Chromosome-level genome assembly of the freshwater bivalve Anodonta woodiana.</title>
        <authorList>
            <person name="Chen X."/>
        </authorList>
    </citation>
    <scope>NUCLEOTIDE SEQUENCE [LARGE SCALE GENOMIC DNA]</scope>
    <source>
        <strain evidence="5">MN2024</strain>
        <tissue evidence="5">Gills</tissue>
    </source>
</reference>
<dbReference type="SUPFAM" id="SSF51206">
    <property type="entry name" value="cAMP-binding domain-like"/>
    <property type="match status" value="2"/>
</dbReference>
<evidence type="ECO:0000256" key="1">
    <source>
        <dbReference type="ARBA" id="ARBA00005753"/>
    </source>
</evidence>
<comment type="caution">
    <text evidence="5">The sequence shown here is derived from an EMBL/GenBank/DDBJ whole genome shotgun (WGS) entry which is preliminary data.</text>
</comment>
<organism evidence="5 6">
    <name type="scientific">Sinanodonta woodiana</name>
    <name type="common">Chinese pond mussel</name>
    <name type="synonym">Anodonta woodiana</name>
    <dbReference type="NCBI Taxonomy" id="1069815"/>
    <lineage>
        <taxon>Eukaryota</taxon>
        <taxon>Metazoa</taxon>
        <taxon>Spiralia</taxon>
        <taxon>Lophotrochozoa</taxon>
        <taxon>Mollusca</taxon>
        <taxon>Bivalvia</taxon>
        <taxon>Autobranchia</taxon>
        <taxon>Heteroconchia</taxon>
        <taxon>Palaeoheterodonta</taxon>
        <taxon>Unionida</taxon>
        <taxon>Unionoidea</taxon>
        <taxon>Unionidae</taxon>
        <taxon>Unioninae</taxon>
        <taxon>Sinanodonta</taxon>
    </lineage>
</organism>
<dbReference type="InterPro" id="IPR014710">
    <property type="entry name" value="RmlC-like_jellyroll"/>
</dbReference>
<feature type="domain" description="Cyclic nucleotide-binding" evidence="4">
    <location>
        <begin position="171"/>
        <end position="219"/>
    </location>
</feature>
<dbReference type="PANTHER" id="PTHR11635:SF152">
    <property type="entry name" value="CAMP-DEPENDENT PROTEIN KINASE TYPE I REGULATORY SUBUNIT-RELATED"/>
    <property type="match status" value="1"/>
</dbReference>
<dbReference type="EMBL" id="JBJQND010000016">
    <property type="protein sequence ID" value="KAL3846569.1"/>
    <property type="molecule type" value="Genomic_DNA"/>
</dbReference>
<proteinExistence type="inferred from homology"/>
<dbReference type="InterPro" id="IPR018490">
    <property type="entry name" value="cNMP-bd_dom_sf"/>
</dbReference>
<dbReference type="Gene3D" id="2.60.120.10">
    <property type="entry name" value="Jelly Rolls"/>
    <property type="match status" value="2"/>
</dbReference>
<dbReference type="CDD" id="cd00038">
    <property type="entry name" value="CAP_ED"/>
    <property type="match status" value="1"/>
</dbReference>
<evidence type="ECO:0000259" key="4">
    <source>
        <dbReference type="PROSITE" id="PS50042"/>
    </source>
</evidence>